<evidence type="ECO:0000313" key="3">
    <source>
        <dbReference type="Proteomes" id="UP000299102"/>
    </source>
</evidence>
<feature type="region of interest" description="Disordered" evidence="1">
    <location>
        <begin position="162"/>
        <end position="211"/>
    </location>
</feature>
<sequence length="246" mass="27398">MLISGGFRRDNSIGIESKAELVFMSIPESESSAGPASESRPGPAPESRPEPAPESRPGPKSGIRPRGAELRIIIRTLVVAHMRRIAILTTANVETNKNSKQKTSIITGRYIDNRDVLPRTKLPEVKVSRYGVEDCMAPVYGGLRRRKRFVWDQIPSQVIGALAPSRGQADSDTVEDMDTGVEGDRESIADEKRDKTSGKRKQKTTPQLKGKLLIRRYWRAMAAKSRQTGLKSNRRRRKEGSTESNF</sequence>
<feature type="compositionally biased region" description="Low complexity" evidence="1">
    <location>
        <begin position="27"/>
        <end position="41"/>
    </location>
</feature>
<evidence type="ECO:0000313" key="2">
    <source>
        <dbReference type="EMBL" id="GBP79824.1"/>
    </source>
</evidence>
<dbReference type="AlphaFoldDB" id="A0A4C1YYF5"/>
<reference evidence="2 3" key="1">
    <citation type="journal article" date="2019" name="Commun. Biol.">
        <title>The bagworm genome reveals a unique fibroin gene that provides high tensile strength.</title>
        <authorList>
            <person name="Kono N."/>
            <person name="Nakamura H."/>
            <person name="Ohtoshi R."/>
            <person name="Tomita M."/>
            <person name="Numata K."/>
            <person name="Arakawa K."/>
        </authorList>
    </citation>
    <scope>NUCLEOTIDE SEQUENCE [LARGE SCALE GENOMIC DNA]</scope>
</reference>
<dbReference type="Proteomes" id="UP000299102">
    <property type="component" value="Unassembled WGS sequence"/>
</dbReference>
<organism evidence="2 3">
    <name type="scientific">Eumeta variegata</name>
    <name type="common">Bagworm moth</name>
    <name type="synonym">Eumeta japonica</name>
    <dbReference type="NCBI Taxonomy" id="151549"/>
    <lineage>
        <taxon>Eukaryota</taxon>
        <taxon>Metazoa</taxon>
        <taxon>Ecdysozoa</taxon>
        <taxon>Arthropoda</taxon>
        <taxon>Hexapoda</taxon>
        <taxon>Insecta</taxon>
        <taxon>Pterygota</taxon>
        <taxon>Neoptera</taxon>
        <taxon>Endopterygota</taxon>
        <taxon>Lepidoptera</taxon>
        <taxon>Glossata</taxon>
        <taxon>Ditrysia</taxon>
        <taxon>Tineoidea</taxon>
        <taxon>Psychidae</taxon>
        <taxon>Oiketicinae</taxon>
        <taxon>Eumeta</taxon>
    </lineage>
</organism>
<accession>A0A4C1YYF5</accession>
<comment type="caution">
    <text evidence="2">The sequence shown here is derived from an EMBL/GenBank/DDBJ whole genome shotgun (WGS) entry which is preliminary data.</text>
</comment>
<feature type="region of interest" description="Disordered" evidence="1">
    <location>
        <begin position="223"/>
        <end position="246"/>
    </location>
</feature>
<keyword evidence="3" id="KW-1185">Reference proteome</keyword>
<protein>
    <submittedName>
        <fullName evidence="2">Uncharacterized protein</fullName>
    </submittedName>
</protein>
<feature type="compositionally biased region" description="Acidic residues" evidence="1">
    <location>
        <begin position="172"/>
        <end position="181"/>
    </location>
</feature>
<feature type="compositionally biased region" description="Basic and acidic residues" evidence="1">
    <location>
        <begin position="182"/>
        <end position="197"/>
    </location>
</feature>
<feature type="region of interest" description="Disordered" evidence="1">
    <location>
        <begin position="26"/>
        <end position="64"/>
    </location>
</feature>
<proteinExistence type="predicted"/>
<gene>
    <name evidence="2" type="ORF">EVAR_61415_1</name>
</gene>
<name>A0A4C1YYF5_EUMVA</name>
<dbReference type="EMBL" id="BGZK01001432">
    <property type="protein sequence ID" value="GBP79824.1"/>
    <property type="molecule type" value="Genomic_DNA"/>
</dbReference>
<evidence type="ECO:0000256" key="1">
    <source>
        <dbReference type="SAM" id="MobiDB-lite"/>
    </source>
</evidence>